<reference evidence="38 61" key="6">
    <citation type="journal article" date="2017" name="Gut Pathog.">
        <title>Mycobacterium avium subsp. paratuberculosis and associated risk factors for inflammatory bowel disease in Iranian patients.</title>
        <authorList>
            <person name="Zamani S."/>
            <person name="Zali M.R."/>
            <person name="Aghdaei H.A."/>
            <person name="Sechi L.A."/>
            <person name="Niegowska M."/>
            <person name="Caggiu E."/>
            <person name="Keshavarz R."/>
            <person name="Mosavari N."/>
            <person name="Feizabadi M.M."/>
        </authorList>
    </citation>
    <scope>NUCLEOTIDE SEQUENCE [LARGE SCALE GENOMIC DNA]</scope>
    <source>
        <strain evidence="38 61">1057</strain>
    </source>
</reference>
<dbReference type="NCBIfam" id="NF001109">
    <property type="entry name" value="PRK00136.1"/>
    <property type="match status" value="1"/>
</dbReference>
<evidence type="ECO:0000313" key="16">
    <source>
        <dbReference type="EMBL" id="MUU41109.1"/>
    </source>
</evidence>
<evidence type="ECO:0000313" key="61">
    <source>
        <dbReference type="Proteomes" id="UP000275263"/>
    </source>
</evidence>
<reference evidence="16" key="17">
    <citation type="submission" date="2019-09" db="EMBL/GenBank/DDBJ databases">
        <authorList>
            <person name="Saranathan R."/>
            <person name="Levi M.H."/>
            <person name="Wattam A.R."/>
            <person name="Malek A."/>
            <person name="Behin D.S."/>
            <person name="Pan D.H."/>
            <person name="Jacobs W.R."/>
            <person name="Szymczak W.A."/>
        </authorList>
    </citation>
    <scope>NUCLEOTIDE SEQUENCE</scope>
    <source>
        <strain evidence="16">MHP34</strain>
    </source>
</reference>
<evidence type="ECO:0000313" key="26">
    <source>
        <dbReference type="EMBL" id="PDX08501.1"/>
    </source>
</evidence>
<evidence type="ECO:0000313" key="69">
    <source>
        <dbReference type="Proteomes" id="UP000318633"/>
    </source>
</evidence>
<dbReference type="EMBL" id="MBIS01000009">
    <property type="protein sequence ID" value="PDX18337.1"/>
    <property type="molecule type" value="Genomic_DNA"/>
</dbReference>
<dbReference type="Proteomes" id="UP000288704">
    <property type="component" value="Unassembled WGS sequence"/>
</dbReference>
<evidence type="ECO:0000313" key="28">
    <source>
        <dbReference type="EMBL" id="PDX38320.1"/>
    </source>
</evidence>
<dbReference type="Proteomes" id="UP000198366">
    <property type="component" value="Chromosome I"/>
</dbReference>
<dbReference type="EMBL" id="UGHQ01000001">
    <property type="protein sequence ID" value="STO82120.1"/>
    <property type="molecule type" value="Genomic_DNA"/>
</dbReference>
<dbReference type="EMBL" id="LIXH01000010">
    <property type="protein sequence ID" value="KOS34466.1"/>
    <property type="molecule type" value="Genomic_DNA"/>
</dbReference>
<evidence type="ECO:0000313" key="13">
    <source>
        <dbReference type="EMBL" id="KOS34466.1"/>
    </source>
</evidence>
<dbReference type="InterPro" id="IPR000630">
    <property type="entry name" value="Ribosomal_uS8"/>
</dbReference>
<dbReference type="Proteomes" id="UP000220469">
    <property type="component" value="Unassembled WGS sequence"/>
</dbReference>
<evidence type="ECO:0000313" key="20">
    <source>
        <dbReference type="EMBL" id="OOQ15890.1"/>
    </source>
</evidence>
<dbReference type="GO" id="GO:0005737">
    <property type="term" value="C:cytoplasm"/>
    <property type="evidence" value="ECO:0007669"/>
    <property type="project" value="UniProtKB-ARBA"/>
</dbReference>
<evidence type="ECO:0000313" key="14">
    <source>
        <dbReference type="EMBL" id="MDU9789847.1"/>
    </source>
</evidence>
<dbReference type="EMBL" id="RJIC01000007">
    <property type="protein sequence ID" value="RVZ63397.1"/>
    <property type="molecule type" value="Genomic_DNA"/>
</dbReference>
<evidence type="ECO:0000256" key="3">
    <source>
        <dbReference type="ARBA" id="ARBA00022884"/>
    </source>
</evidence>
<dbReference type="Proteomes" id="UP000220501">
    <property type="component" value="Unassembled WGS sequence"/>
</dbReference>
<dbReference type="EMBL" id="MBGM01000032">
    <property type="protein sequence ID" value="PDW29035.1"/>
    <property type="molecule type" value="Genomic_DNA"/>
</dbReference>
<dbReference type="EMBL" id="MBJH01000057">
    <property type="protein sequence ID" value="PDX38320.1"/>
    <property type="molecule type" value="Genomic_DNA"/>
</dbReference>
<sequence>MVNDIIADSLTRLRNASMRRLEFTQLYYAKIVVSILEIFKEKGFIKDFNVKDKDKKQSVYVQLAYDEKGHSKISEVKRLSKPGRRVYKQKNELKRFKNGYGVIVVSTSKGVITNEEAYRQNVGGEVLCSIW</sequence>
<evidence type="ECO:0000313" key="47">
    <source>
        <dbReference type="Proteomes" id="UP000078049"/>
    </source>
</evidence>
<dbReference type="Proteomes" id="UP001262343">
    <property type="component" value="Unassembled WGS sequence"/>
</dbReference>
<dbReference type="EMBL" id="JAVKQK010000006">
    <property type="protein sequence ID" value="MDU9789847.1"/>
    <property type="molecule type" value="Genomic_DNA"/>
</dbReference>
<reference evidence="55 56" key="8">
    <citation type="submission" date="2018-01" db="EMBL/GenBank/DDBJ databases">
        <title>Helicobacter pylori genome-wide association study shows promise for predicting gastric cancer risk.</title>
        <authorList>
            <person name="Berthenet E."/>
            <person name="Yahara K."/>
            <person name="Thorell K."/>
            <person name="Pascoe B."/>
            <person name="Meric G."/>
            <person name="Mikhail J.M."/>
            <person name="Engstrand L."/>
            <person name="Enroth H."/>
            <person name="Burette A."/>
            <person name="Megraud F."/>
            <person name="Atherton J."/>
            <person name="Smith S."/>
            <person name="Wilkinson T.S."/>
            <person name="Hitchings M.D."/>
            <person name="Falush D."/>
            <person name="Sheppard S.K."/>
        </authorList>
    </citation>
    <scope>NUCLEOTIDE SEQUENCE [LARGE SCALE GENOMIC DNA]</scope>
    <source>
        <strain evidence="29 55">462</strain>
        <strain evidence="30 56">GIL237</strain>
    </source>
</reference>
<evidence type="ECO:0000313" key="42">
    <source>
        <dbReference type="EMBL" id="SMA53217.1"/>
    </source>
</evidence>
<reference evidence="12 66" key="3">
    <citation type="submission" date="2016-08" db="EMBL/GenBank/DDBJ databases">
        <title>Whole genome shotgun sequence of Helicobacter pylori strain ATCC43504.</title>
        <authorList>
            <person name="Mimuro H."/>
            <person name="Ogura Y."/>
            <person name="Katsura K."/>
            <person name="Hayashi T."/>
        </authorList>
    </citation>
    <scope>NUCLEOTIDE SEQUENCE [LARGE SCALE GENOMIC DNA]</scope>
    <source>
        <strain evidence="66">ATCC 43504</strain>
        <strain evidence="12">ATCC43504</strain>
    </source>
</reference>
<dbReference type="Gene3D" id="3.30.1370.30">
    <property type="match status" value="1"/>
</dbReference>
<evidence type="ECO:0000313" key="34">
    <source>
        <dbReference type="EMBL" id="QQX50081.1"/>
    </source>
</evidence>
<evidence type="ECO:0000313" key="31">
    <source>
        <dbReference type="EMBL" id="QDY60167.1"/>
    </source>
</evidence>
<evidence type="ECO:0000313" key="59">
    <source>
        <dbReference type="Proteomes" id="UP000267086"/>
    </source>
</evidence>
<evidence type="ECO:0000313" key="53">
    <source>
        <dbReference type="Proteomes" id="UP000220907"/>
    </source>
</evidence>
<dbReference type="Proteomes" id="UP000595660">
    <property type="component" value="Chromosome"/>
</dbReference>
<reference evidence="10 47" key="1">
    <citation type="submission" date="2014-04" db="EMBL/GenBank/DDBJ databases">
        <title>Detecting global and local adaptation in a worldwide sample of Helicobacter pylori genomes.</title>
        <authorList>
            <person name="Montano V."/>
            <person name="Didelot X."/>
            <person name="Foll M."/>
            <person name="Linz B."/>
            <person name="Reinhardt R."/>
            <person name="Suerbaum S."/>
            <person name="Moodley Y."/>
            <person name="Jensen J.D."/>
        </authorList>
    </citation>
    <scope>NUCLEOTIDE SEQUENCE [LARGE SCALE GENOMIC DNA]</scope>
    <source>
        <strain evidence="10">AusabrJ05</strain>
        <strain evidence="47">ausabrJ05</strain>
    </source>
</reference>
<reference evidence="73 74" key="19">
    <citation type="journal article" date="2020" name="J. Clin. Microbiol.">
        <title>Helicobacter pylori infections in the Bronx, New York: Surveying Antibiotic Susceptibility and Strain Lineage by Whole-genome Sequencing.</title>
        <authorList>
            <person name="Saranathan R."/>
            <person name="Levi M.H."/>
            <person name="Wattam A.R."/>
            <person name="Malek A."/>
            <person name="Asare E."/>
            <person name="Behin D.S."/>
            <person name="Pan D.H."/>
            <person name="Jacobs W.R."/>
            <person name="Szymczak W.A."/>
        </authorList>
    </citation>
    <scope>NUCLEOTIDE SEQUENCE [LARGE SCALE GENOMIC DNA]</scope>
    <source>
        <strain evidence="17 73">MHP10</strain>
        <strain evidence="16 74">MHP34</strain>
    </source>
</reference>
<evidence type="ECO:0000313" key="70">
    <source>
        <dbReference type="Proteomes" id="UP000319468"/>
    </source>
</evidence>
<dbReference type="Proteomes" id="UP000289281">
    <property type="component" value="Chromosome"/>
</dbReference>
<keyword evidence="3 8" id="KW-0694">RNA-binding</keyword>
<dbReference type="EMBL" id="RPFT01000014">
    <property type="protein sequence ID" value="RPF67589.1"/>
    <property type="molecule type" value="Genomic_DNA"/>
</dbReference>
<evidence type="ECO:0000313" key="17">
    <source>
        <dbReference type="EMBL" id="MUV09985.1"/>
    </source>
</evidence>
<reference evidence="14" key="21">
    <citation type="submission" date="2023-08" db="EMBL/GenBank/DDBJ databases">
        <title>First insite into the whole-genome sequence variations in clarithromycin resistant Helicobacter pylori clinical isolates in Russia.</title>
        <authorList>
            <person name="Starkova D.A."/>
            <person name="Svarval A.V."/>
            <person name="Polev D.E."/>
            <person name="Saitova A.T."/>
            <person name="Gladyshev N.S."/>
            <person name="Egorova S.A."/>
        </authorList>
    </citation>
    <scope>NUCLEOTIDE SEQUENCE</scope>
    <source>
        <strain evidence="15">HP290</strain>
        <strain evidence="14">HP96</strain>
    </source>
</reference>
<evidence type="ECO:0000313" key="78">
    <source>
        <dbReference type="Proteomes" id="UP001262343"/>
    </source>
</evidence>
<evidence type="ECO:0000313" key="49">
    <source>
        <dbReference type="Proteomes" id="UP000220275"/>
    </source>
</evidence>
<evidence type="ECO:0000313" key="40">
    <source>
        <dbReference type="EMBL" id="RVZ39796.1"/>
    </source>
</evidence>
<dbReference type="Proteomes" id="UP000272192">
    <property type="component" value="Unassembled WGS sequence"/>
</dbReference>
<dbReference type="Proteomes" id="UP000220405">
    <property type="component" value="Unassembled WGS sequence"/>
</dbReference>
<dbReference type="Proteomes" id="UP000078049">
    <property type="component" value="Chromosome"/>
</dbReference>
<dbReference type="Proteomes" id="UP000319468">
    <property type="component" value="Unassembled WGS sequence"/>
</dbReference>
<evidence type="ECO:0000313" key="44">
    <source>
        <dbReference type="EMBL" id="STR28466.1"/>
    </source>
</evidence>
<evidence type="ECO:0000313" key="21">
    <source>
        <dbReference type="EMBL" id="OOQ16227.1"/>
    </source>
</evidence>
<dbReference type="EMBL" id="CP024948">
    <property type="protein sequence ID" value="QDY60167.1"/>
    <property type="molecule type" value="Genomic_DNA"/>
</dbReference>
<evidence type="ECO:0000313" key="52">
    <source>
        <dbReference type="Proteomes" id="UP000220501"/>
    </source>
</evidence>
<reference evidence="31 72" key="16">
    <citation type="journal article" date="2019" name="Sci. Rep.">
        <title>Evolutionary mechanism leading to the multi-cagA genotype in Helicobacter pylori.</title>
        <authorList>
            <person name="Su H."/>
            <person name="Tissera K."/>
            <person name="Jang S."/>
            <person name="Choi Y.H."/>
            <person name="Kim A."/>
            <person name="Cho Y.J."/>
            <person name="Li M."/>
            <person name="Gunawardhana N."/>
            <person name="Merrell D.S."/>
            <person name="Ge L."/>
            <person name="Cha J.H."/>
        </authorList>
    </citation>
    <scope>NUCLEOTIDE SEQUENCE [LARGE SCALE GENOMIC DNA]</scope>
    <source>
        <strain evidence="31 72">B140</strain>
    </source>
</reference>
<organism evidence="14 78">
    <name type="scientific">Helicobacter pylori</name>
    <name type="common">Campylobacter pylori</name>
    <dbReference type="NCBI Taxonomy" id="210"/>
    <lineage>
        <taxon>Bacteria</taxon>
        <taxon>Pseudomonadati</taxon>
        <taxon>Campylobacterota</taxon>
        <taxon>Epsilonproteobacteria</taxon>
        <taxon>Campylobacterales</taxon>
        <taxon>Helicobacteraceae</taxon>
        <taxon>Helicobacter</taxon>
    </lineage>
</organism>
<evidence type="ECO:0000313" key="30">
    <source>
        <dbReference type="EMBL" id="PUD79897.1"/>
    </source>
</evidence>
<dbReference type="SUPFAM" id="SSF56047">
    <property type="entry name" value="Ribosomal protein S8"/>
    <property type="match status" value="1"/>
</dbReference>
<evidence type="ECO:0000313" key="65">
    <source>
        <dbReference type="Proteomes" id="UP000289022"/>
    </source>
</evidence>
<evidence type="ECO:0000313" key="11">
    <source>
        <dbReference type="EMBL" id="AUV79935.1"/>
    </source>
</evidence>
<dbReference type="Proteomes" id="UP000460877">
    <property type="component" value="Unassembled WGS sequence"/>
</dbReference>
<comment type="similarity">
    <text evidence="1 8 9">Belongs to the universal ribosomal protein uS8 family.</text>
</comment>
<dbReference type="EMBL" id="QEGO01000016">
    <property type="protein sequence ID" value="RKV30086.1"/>
    <property type="molecule type" value="Genomic_DNA"/>
</dbReference>
<keyword evidence="2 8" id="KW-0699">rRNA-binding</keyword>
<dbReference type="Proteomes" id="UP000254195">
    <property type="component" value="Unassembled WGS sequence"/>
</dbReference>
<dbReference type="EMBL" id="MBGX01000002">
    <property type="protein sequence ID" value="PDW47769.1"/>
    <property type="molecule type" value="Genomic_DNA"/>
</dbReference>
<evidence type="ECO:0000313" key="22">
    <source>
        <dbReference type="EMBL" id="OOQ30146.1"/>
    </source>
</evidence>
<evidence type="ECO:0000256" key="2">
    <source>
        <dbReference type="ARBA" id="ARBA00022730"/>
    </source>
</evidence>
<evidence type="ECO:0000313" key="76">
    <source>
        <dbReference type="Proteomes" id="UP000595660"/>
    </source>
</evidence>
<evidence type="ECO:0000313" key="57">
    <source>
        <dbReference type="Proteomes" id="UP000254195"/>
    </source>
</evidence>
<dbReference type="EMBL" id="MUPN01000366">
    <property type="protein sequence ID" value="OOQ40350.1"/>
    <property type="molecule type" value="Genomic_DNA"/>
</dbReference>
<evidence type="ECO:0000313" key="43">
    <source>
        <dbReference type="EMBL" id="STO82120.1"/>
    </source>
</evidence>
<dbReference type="SMR" id="A0A024CA58"/>
<evidence type="ECO:0000313" key="68">
    <source>
        <dbReference type="Proteomes" id="UP000318399"/>
    </source>
</evidence>
<dbReference type="eggNOG" id="COG0096">
    <property type="taxonomic scope" value="Bacteria"/>
</dbReference>
<dbReference type="EMBL" id="MUOR01000020">
    <property type="protein sequence ID" value="OOP96333.1"/>
    <property type="molecule type" value="Genomic_DNA"/>
</dbReference>
<evidence type="ECO:0000313" key="48">
    <source>
        <dbReference type="Proteomes" id="UP000198366"/>
    </source>
</evidence>
<evidence type="ECO:0000256" key="4">
    <source>
        <dbReference type="ARBA" id="ARBA00022980"/>
    </source>
</evidence>
<dbReference type="GO" id="GO:0019843">
    <property type="term" value="F:rRNA binding"/>
    <property type="evidence" value="ECO:0007669"/>
    <property type="project" value="UniProtKB-UniRule"/>
</dbReference>
<dbReference type="Proteomes" id="UP000319650">
    <property type="component" value="Unassembled WGS sequence"/>
</dbReference>
<dbReference type="Proteomes" id="UP000306692">
    <property type="component" value="Unassembled WGS sequence"/>
</dbReference>
<reference evidence="49 50" key="7">
    <citation type="journal article" date="2017" name="Gut Pathog.">
        <title>Phylogenomics of Colombian Helicobacter pylori isolates.</title>
        <authorList>
            <person name="Gutierrez-Escobar A.J."/>
            <person name="Trujillo E."/>
            <person name="Acevedo O."/>
            <person name="Bravo M.M."/>
        </authorList>
    </citation>
    <scope>NUCLEOTIDE SEQUENCE [LARGE SCALE GENOMIC DNA]</scope>
    <source>
        <strain evidence="28 50">2021</strain>
        <strain evidence="25 53">22151</strain>
        <strain evidence="27 49">22346</strain>
        <strain evidence="26 52">22366</strain>
        <strain evidence="24 51">3076</strain>
    </source>
</reference>
<dbReference type="EMBL" id="MUPB01000156">
    <property type="protein sequence ID" value="OOQ15890.1"/>
    <property type="molecule type" value="Genomic_DNA"/>
</dbReference>
<dbReference type="EMBL" id="VAPN01000005">
    <property type="protein sequence ID" value="TLR82260.1"/>
    <property type="molecule type" value="Genomic_DNA"/>
</dbReference>
<dbReference type="AlphaFoldDB" id="A0A024CA58"/>
<evidence type="ECO:0000313" key="45">
    <source>
        <dbReference type="EMBL" id="TLR82260.1"/>
    </source>
</evidence>
<comment type="function">
    <text evidence="8">One of the primary rRNA binding proteins, it binds directly to 16S rRNA central domain where it helps coordinate assembly of the platform of the 30S subunit.</text>
</comment>
<keyword evidence="4 8" id="KW-0689">Ribosomal protein</keyword>
<dbReference type="EMBL" id="RJGP01000191">
    <property type="protein sequence ID" value="RVZ39796.1"/>
    <property type="molecule type" value="Genomic_DNA"/>
</dbReference>
<dbReference type="Proteomes" id="UP000220907">
    <property type="component" value="Unassembled WGS sequence"/>
</dbReference>
<evidence type="ECO:0000313" key="27">
    <source>
        <dbReference type="EMBL" id="PDX18337.1"/>
    </source>
</evidence>
<evidence type="ECO:0000313" key="41">
    <source>
        <dbReference type="EMBL" id="RVZ63397.1"/>
    </source>
</evidence>
<dbReference type="Gene3D" id="3.30.1490.10">
    <property type="match status" value="1"/>
</dbReference>
<dbReference type="Proteomes" id="UP000318399">
    <property type="component" value="Unassembled WGS sequence"/>
</dbReference>
<dbReference type="EMBL" id="WADI01000009">
    <property type="protein sequence ID" value="MUU41109.1"/>
    <property type="molecule type" value="Genomic_DNA"/>
</dbReference>
<accession>A0A024CA58</accession>
<dbReference type="EMBL" id="CP053396">
    <property type="protein sequence ID" value="QJW44135.1"/>
    <property type="molecule type" value="Genomic_DNA"/>
</dbReference>
<dbReference type="Proteomes" id="UP000318633">
    <property type="component" value="Unassembled WGS sequence"/>
</dbReference>
<reference evidence="11 54" key="9">
    <citation type="submission" date="2018-01" db="EMBL/GenBank/DDBJ databases">
        <authorList>
            <person name="Morgan R.D."/>
        </authorList>
    </citation>
    <scope>NUCLEOTIDE SEQUENCE [LARGE SCALE GENOMIC DNA]</scope>
    <source>
        <strain evidence="11 54">26695-dRdM2</strain>
    </source>
</reference>
<dbReference type="EMBL" id="MUPM01000262">
    <property type="protein sequence ID" value="OOQ30146.1"/>
    <property type="molecule type" value="Genomic_DNA"/>
</dbReference>
<evidence type="ECO:0000313" key="77">
    <source>
        <dbReference type="Proteomes" id="UP000662764"/>
    </source>
</evidence>
<dbReference type="EMBL" id="LT837687">
    <property type="protein sequence ID" value="SMA53217.1"/>
    <property type="molecule type" value="Genomic_DNA"/>
</dbReference>
<dbReference type="Proteomes" id="UP000037777">
    <property type="component" value="Unassembled WGS sequence"/>
</dbReference>
<dbReference type="EMBL" id="RJEO01000010">
    <property type="protein sequence ID" value="RVY28665.1"/>
    <property type="molecule type" value="Genomic_DNA"/>
</dbReference>
<reference evidence="32 75" key="20">
    <citation type="submission" date="2020-05" db="EMBL/GenBank/DDBJ databases">
        <title>Proteome, Transcriptome, Methylome of different strains of Helicobacter pylori.</title>
        <authorList>
            <person name="Butenko I."/>
            <person name="Fedorov D."/>
            <person name="Babenko V."/>
            <person name="Manolov A."/>
            <person name="Boldyreva D."/>
            <person name="Klimina K."/>
            <person name="Veselovski V."/>
            <person name="Malahova M."/>
            <person name="Semashko T."/>
            <person name="Semenov I."/>
            <person name="Govorun V."/>
        </authorList>
    </citation>
    <scope>NUCLEOTIDE SEQUENCE [LARGE SCALE GENOMIC DNA]</scope>
    <source>
        <strain evidence="32 75">HPY</strain>
    </source>
</reference>
<reference evidence="13 46" key="2">
    <citation type="submission" date="2015-08" db="EMBL/GenBank/DDBJ databases">
        <title>Comparative genomics of Helicobacter pylori strains.</title>
        <authorList>
            <person name="Kumar N."/>
            <person name="Albert M.J."/>
            <person name="Al-Akbal H.M."/>
            <person name="Ahmed N."/>
        </authorList>
    </citation>
    <scope>NUCLEOTIDE SEQUENCE [LARGE SCALE GENOMIC DNA]</scope>
    <source>
        <strain evidence="13 46">59</strain>
    </source>
</reference>
<dbReference type="Proteomes" id="UP000254543">
    <property type="component" value="Unassembled WGS sequence"/>
</dbReference>
<reference evidence="59 60" key="11">
    <citation type="submission" date="2018-04" db="EMBL/GenBank/DDBJ databases">
        <title>Complete genome sequences of Helicobacter pylori.</title>
        <authorList>
            <person name="Palau M."/>
            <person name="Minana-Galbis D."/>
        </authorList>
    </citation>
    <scope>NUCLEOTIDE SEQUENCE [LARGE SCALE GENOMIC DNA]</scope>
    <source>
        <strain evidence="37 62">B126</strain>
        <strain evidence="35 60">B518</strain>
        <strain evidence="36 59">B712A</strain>
    </source>
</reference>
<dbReference type="EMBL" id="WAEA01000003">
    <property type="protein sequence ID" value="MUV09985.1"/>
    <property type="molecule type" value="Genomic_DNA"/>
</dbReference>
<dbReference type="EMBL" id="JAXMRN010000029">
    <property type="protein sequence ID" value="MDZ7551409.1"/>
    <property type="molecule type" value="Genomic_DNA"/>
</dbReference>
<evidence type="ECO:0000256" key="9">
    <source>
        <dbReference type="RuleBase" id="RU003660"/>
    </source>
</evidence>
<dbReference type="PATRIC" id="fig|1111674.3.peg.602"/>
<dbReference type="GO" id="GO:1990904">
    <property type="term" value="C:ribonucleoprotein complex"/>
    <property type="evidence" value="ECO:0007669"/>
    <property type="project" value="UniProtKB-KW"/>
</dbReference>
<evidence type="ECO:0000256" key="6">
    <source>
        <dbReference type="ARBA" id="ARBA00035258"/>
    </source>
</evidence>
<evidence type="ECO:0000313" key="46">
    <source>
        <dbReference type="Proteomes" id="UP000037777"/>
    </source>
</evidence>
<dbReference type="EMBL" id="QELB01000097">
    <property type="protein sequence ID" value="RKU93221.1"/>
    <property type="molecule type" value="Genomic_DNA"/>
</dbReference>
<evidence type="ECO:0000313" key="29">
    <source>
        <dbReference type="EMBL" id="PUD39386.1"/>
    </source>
</evidence>
<evidence type="ECO:0000313" key="66">
    <source>
        <dbReference type="Proteomes" id="UP000289281"/>
    </source>
</evidence>
<name>A0A024CA58_HELPX</name>
<evidence type="ECO:0000313" key="62">
    <source>
        <dbReference type="Proteomes" id="UP000279456"/>
    </source>
</evidence>
<dbReference type="Proteomes" id="UP000502945">
    <property type="component" value="Chromosome"/>
</dbReference>
<dbReference type="InterPro" id="IPR047863">
    <property type="entry name" value="Ribosomal_uS8_CS"/>
</dbReference>
<gene>
    <name evidence="8 14" type="primary">rpsH</name>
    <name evidence="10" type="ORF">AA973_05915</name>
    <name evidence="13" type="ORF">AM496_01500</name>
    <name evidence="18" type="ORF">B0X41_02225</name>
    <name evidence="21" type="ORF">B0X56_05760</name>
    <name evidence="20" type="ORF">B0X56_06520</name>
    <name evidence="19" type="ORF">B0X56_08095</name>
    <name evidence="23" type="ORF">B0X64_03875</name>
    <name evidence="22" type="ORF">B0X69_08155</name>
    <name evidence="26" type="ORF">BB406_04975</name>
    <name evidence="27" type="ORF">BB413_05520</name>
    <name evidence="25" type="ORF">BB432_01890</name>
    <name evidence="24" type="ORF">BB451_04240</name>
    <name evidence="28" type="ORF">BB468_03055</name>
    <name evidence="42" type="ORF">BCM300_01249</name>
    <name evidence="11" type="ORF">C2842_06775</name>
    <name evidence="30" type="ORF">C2R72_02720</name>
    <name evidence="29" type="ORF">C2R92_05590</name>
    <name evidence="31" type="ORF">CV728_00825</name>
    <name evidence="35" type="ORF">DB721_06835</name>
    <name evidence="36" type="ORF">DD751_06630</name>
    <name evidence="37" type="ORF">DD776_07210</name>
    <name evidence="40" type="ORF">EC518_04950</name>
    <name evidence="41" type="ORF">EC574_05795</name>
    <name evidence="39" type="ORF">ECC12_04435</name>
    <name evidence="45" type="ORF">EGM89_05510</name>
    <name evidence="38" type="ORF">EGW01_06350</name>
    <name evidence="16" type="ORF">F7209_05040</name>
    <name evidence="17" type="ORF">F7218_03635</name>
    <name evidence="34" type="ORF">HG562_06405</name>
    <name evidence="33" type="ORF">HGK51_06235</name>
    <name evidence="32" type="ORF">HK440_07225</name>
    <name evidence="12" type="ORF">HPATCC43504_00488</name>
    <name evidence="44" type="ORF">NCTC13094_01446</name>
    <name evidence="43" type="ORF">NCTC13338_00210</name>
    <name evidence="14" type="ORF">RGC53_03210</name>
    <name evidence="15" type="ORF">RGC63_06895</name>
</gene>
<dbReference type="EMBL" id="AP017632">
    <property type="protein sequence ID" value="BBI22423.1"/>
    <property type="molecule type" value="Genomic_DNA"/>
</dbReference>
<dbReference type="Proteomes" id="UP000289022">
    <property type="component" value="Unassembled WGS sequence"/>
</dbReference>
<dbReference type="Proteomes" id="UP000320851">
    <property type="component" value="Chromosome"/>
</dbReference>
<dbReference type="EMBL" id="CP051505">
    <property type="protein sequence ID" value="QQX50081.1"/>
    <property type="molecule type" value="Genomic_DNA"/>
</dbReference>
<comment type="subunit">
    <text evidence="7 8">Part of the 30S ribosomal subunit. Contacts proteins S5 and S12.</text>
</comment>
<dbReference type="EMBL" id="UGJP01000005">
    <property type="protein sequence ID" value="STR28466.1"/>
    <property type="molecule type" value="Genomic_DNA"/>
</dbReference>
<dbReference type="EMBL" id="MBIN01000041">
    <property type="protein sequence ID" value="PDX08501.1"/>
    <property type="molecule type" value="Genomic_DNA"/>
</dbReference>
<dbReference type="Proteomes" id="UP000244700">
    <property type="component" value="Unassembled WGS sequence"/>
</dbReference>
<evidence type="ECO:0000313" key="32">
    <source>
        <dbReference type="EMBL" id="QJW44135.1"/>
    </source>
</evidence>
<dbReference type="EMBL" id="CP011485">
    <property type="protein sequence ID" value="ANH47333.1"/>
    <property type="molecule type" value="Genomic_DNA"/>
</dbReference>
<evidence type="ECO:0000313" key="18">
    <source>
        <dbReference type="EMBL" id="OOP96333.1"/>
    </source>
</evidence>
<evidence type="ECO:0000256" key="1">
    <source>
        <dbReference type="ARBA" id="ARBA00006471"/>
    </source>
</evidence>
<evidence type="ECO:0000313" key="23">
    <source>
        <dbReference type="EMBL" id="OOQ40350.1"/>
    </source>
</evidence>
<dbReference type="EMBL" id="QBQB01000142">
    <property type="protein sequence ID" value="PUD39386.1"/>
    <property type="molecule type" value="Genomic_DNA"/>
</dbReference>
<dbReference type="HAMAP" id="MF_01302_B">
    <property type="entry name" value="Ribosomal_uS8_B"/>
    <property type="match status" value="1"/>
</dbReference>
<evidence type="ECO:0000313" key="56">
    <source>
        <dbReference type="Proteomes" id="UP000244700"/>
    </source>
</evidence>
<evidence type="ECO:0000313" key="73">
    <source>
        <dbReference type="Proteomes" id="UP000460877"/>
    </source>
</evidence>
<dbReference type="InterPro" id="IPR035987">
    <property type="entry name" value="Ribosomal_uS8_sf"/>
</dbReference>
<reference evidence="76 77" key="18">
    <citation type="journal article" date="2020" name="Front. Microbiol.">
        <title>Identification of New Helicobacter pylori Subpopulations in Native Americans and Mestizos From Peru.</title>
        <authorList>
            <person name="Gutierrez-Escobar A.J."/>
            <person name="Velapatino B."/>
            <person name="Borda V."/>
            <person name="Rabkin C.S."/>
            <person name="Tarazona-Santos E."/>
            <person name="Cabrera L."/>
            <person name="Cok J."/>
            <person name="Hooper C.C."/>
            <person name="Jahuira-Arias H."/>
            <person name="Herrera P."/>
            <person name="Noureen M."/>
            <person name="Wang D."/>
            <person name="Romero-Gallo J."/>
            <person name="Tran B."/>
            <person name="Peek R.M. Jr"/>
            <person name="Berg D.E."/>
            <person name="Gilman R.H."/>
            <person name="Camargo M.C."/>
        </authorList>
    </citation>
    <scope>NUCLEOTIDE SEQUENCE [LARGE SCALE GENOMIC DNA]</scope>
    <source>
        <strain evidence="33 77">ASHA-006</strain>
        <strain evidence="34 76">SHIM-010</strain>
    </source>
</reference>
<evidence type="ECO:0000313" key="71">
    <source>
        <dbReference type="Proteomes" id="UP000319650"/>
    </source>
</evidence>
<dbReference type="EMBL" id="MUPB01000146">
    <property type="protein sequence ID" value="OOQ16227.1"/>
    <property type="molecule type" value="Genomic_DNA"/>
</dbReference>
<evidence type="ECO:0000313" key="51">
    <source>
        <dbReference type="Proteomes" id="UP000220469"/>
    </source>
</evidence>
<evidence type="ECO:0000313" key="67">
    <source>
        <dbReference type="Proteomes" id="UP000306692"/>
    </source>
</evidence>
<evidence type="ECO:0000313" key="39">
    <source>
        <dbReference type="EMBL" id="RVY28665.1"/>
    </source>
</evidence>
<evidence type="ECO:0000313" key="25">
    <source>
        <dbReference type="EMBL" id="PDW47769.1"/>
    </source>
</evidence>
<evidence type="ECO:0000313" key="33">
    <source>
        <dbReference type="EMBL" id="QQW99901.1"/>
    </source>
</evidence>
<dbReference type="GO" id="GO:0005840">
    <property type="term" value="C:ribosome"/>
    <property type="evidence" value="ECO:0007669"/>
    <property type="project" value="UniProtKB-KW"/>
</dbReference>
<evidence type="ECO:0000313" key="15">
    <source>
        <dbReference type="EMBL" id="MDZ7551409.1"/>
    </source>
</evidence>
<dbReference type="Proteomes" id="UP000288766">
    <property type="component" value="Unassembled WGS sequence"/>
</dbReference>
<dbReference type="PANTHER" id="PTHR11758">
    <property type="entry name" value="40S RIBOSOMAL PROTEIN S15A"/>
    <property type="match status" value="1"/>
</dbReference>
<evidence type="ECO:0000313" key="63">
    <source>
        <dbReference type="Proteomes" id="UP000288704"/>
    </source>
</evidence>
<evidence type="ECO:0000313" key="64">
    <source>
        <dbReference type="Proteomes" id="UP000288766"/>
    </source>
</evidence>
<evidence type="ECO:0000313" key="60">
    <source>
        <dbReference type="Proteomes" id="UP000272192"/>
    </source>
</evidence>
<dbReference type="OMA" id="NSAYHDT"/>
<dbReference type="FunFam" id="3.30.1490.10:FF:000001">
    <property type="entry name" value="30S ribosomal protein S8"/>
    <property type="match status" value="1"/>
</dbReference>
<dbReference type="Proteomes" id="UP000470837">
    <property type="component" value="Unassembled WGS sequence"/>
</dbReference>
<dbReference type="Proteomes" id="UP000267086">
    <property type="component" value="Unassembled WGS sequence"/>
</dbReference>
<reference evidence="42 48" key="4">
    <citation type="submission" date="2016-12" db="EMBL/GenBank/DDBJ databases">
        <authorList>
            <person name="Song W.-J."/>
            <person name="Kurnit D.M."/>
        </authorList>
    </citation>
    <scope>NUCLEOTIDE SEQUENCE [LARGE SCALE GENOMIC DNA]</scope>
    <source>
        <strain evidence="42">BCM-300</strain>
    </source>
</reference>
<evidence type="ECO:0000313" key="24">
    <source>
        <dbReference type="EMBL" id="PDW29035.1"/>
    </source>
</evidence>
<evidence type="ECO:0000313" key="50">
    <source>
        <dbReference type="Proteomes" id="UP000220405"/>
    </source>
</evidence>
<dbReference type="EMBL" id="QEHH01000034">
    <property type="protein sequence ID" value="RKV57783.1"/>
    <property type="molecule type" value="Genomic_DNA"/>
</dbReference>
<keyword evidence="5 8" id="KW-0687">Ribonucleoprotein</keyword>
<evidence type="ECO:0000313" key="55">
    <source>
        <dbReference type="Proteomes" id="UP000244660"/>
    </source>
</evidence>
<evidence type="ECO:0000313" key="54">
    <source>
        <dbReference type="Proteomes" id="UP000236568"/>
    </source>
</evidence>
<dbReference type="Proteomes" id="UP000220275">
    <property type="component" value="Unassembled WGS sequence"/>
</dbReference>
<dbReference type="GO" id="GO:0003735">
    <property type="term" value="F:structural constituent of ribosome"/>
    <property type="evidence" value="ECO:0007669"/>
    <property type="project" value="InterPro"/>
</dbReference>
<evidence type="ECO:0000313" key="75">
    <source>
        <dbReference type="Proteomes" id="UP000502945"/>
    </source>
</evidence>
<dbReference type="GeneID" id="93237564"/>
<protein>
    <recommendedName>
        <fullName evidence="6 8">Small ribosomal subunit protein uS8</fullName>
    </recommendedName>
</protein>
<dbReference type="EMBL" id="CP051511">
    <property type="protein sequence ID" value="QQW99901.1"/>
    <property type="molecule type" value="Genomic_DNA"/>
</dbReference>
<evidence type="ECO:0000313" key="35">
    <source>
        <dbReference type="EMBL" id="RKU93221.1"/>
    </source>
</evidence>
<dbReference type="GO" id="GO:0006412">
    <property type="term" value="P:translation"/>
    <property type="evidence" value="ECO:0007669"/>
    <property type="project" value="UniProtKB-UniRule"/>
</dbReference>
<dbReference type="RefSeq" id="WP_000245805.1">
    <property type="nucleotide sequence ID" value="NZ_AP017329.1"/>
</dbReference>
<dbReference type="Proteomes" id="UP000275263">
    <property type="component" value="Unassembled WGS sequence"/>
</dbReference>
<reference evidence="45 67" key="14">
    <citation type="submission" date="2018-11" db="EMBL/GenBank/DDBJ databases">
        <title>The project aimed at sequencing of H. pylori N6 laboratory stock and two of its isogenic mutants deficient in activity of a serine protease HtrA in order to find the possible suppressor mutations.</title>
        <authorList>
            <person name="Strapagiel D."/>
            <person name="Lach J."/>
            <person name="Zarzecka U."/>
            <person name="Backert S."/>
            <person name="Pawlik A."/>
        </authorList>
    </citation>
    <scope>NUCLEOTIDE SEQUENCE [LARGE SCALE GENOMIC DNA]</scope>
    <source>
        <strain evidence="45 67">N6</strain>
    </source>
</reference>
<dbReference type="Pfam" id="PF00410">
    <property type="entry name" value="Ribosomal_S8"/>
    <property type="match status" value="1"/>
</dbReference>
<evidence type="ECO:0000256" key="8">
    <source>
        <dbReference type="HAMAP-Rule" id="MF_01302"/>
    </source>
</evidence>
<evidence type="ECO:0000313" key="58">
    <source>
        <dbReference type="Proteomes" id="UP000254543"/>
    </source>
</evidence>
<dbReference type="Proteomes" id="UP000236568">
    <property type="component" value="Chromosome"/>
</dbReference>
<evidence type="ECO:0000313" key="38">
    <source>
        <dbReference type="EMBL" id="RPF67589.1"/>
    </source>
</evidence>
<dbReference type="FunFam" id="3.30.1370.30:FF:000002">
    <property type="entry name" value="30S ribosomal protein S8"/>
    <property type="match status" value="1"/>
</dbReference>
<dbReference type="PROSITE" id="PS00053">
    <property type="entry name" value="RIBOSOMAL_S8"/>
    <property type="match status" value="1"/>
</dbReference>
<evidence type="ECO:0000313" key="72">
    <source>
        <dbReference type="Proteomes" id="UP000320851"/>
    </source>
</evidence>
<evidence type="ECO:0000256" key="5">
    <source>
        <dbReference type="ARBA" id="ARBA00023274"/>
    </source>
</evidence>
<reference evidence="63 64" key="13">
    <citation type="submission" date="2018-10" db="EMBL/GenBank/DDBJ databases">
        <title>Genetic determinants and prediction of antibiotic resistance phenotypes in Helicobacter pylori.</title>
        <authorList>
            <person name="Wagner K."/>
        </authorList>
    </citation>
    <scope>NUCLEOTIDE SEQUENCE [LARGE SCALE GENOMIC DNA]</scope>
    <source>
        <strain evidence="41 63">ZH117</strain>
        <strain evidence="39 64">ZH15</strain>
        <strain evidence="40 65">ZH70</strain>
    </source>
</reference>
<dbReference type="EMBL" id="QBQT01000153">
    <property type="protein sequence ID" value="PUD79897.1"/>
    <property type="molecule type" value="Genomic_DNA"/>
</dbReference>
<dbReference type="Proteomes" id="UP000279456">
    <property type="component" value="Unassembled WGS sequence"/>
</dbReference>
<dbReference type="Proteomes" id="UP001294612">
    <property type="component" value="Unassembled WGS sequence"/>
</dbReference>
<dbReference type="Proteomes" id="UP000662764">
    <property type="component" value="Chromosome"/>
</dbReference>
<dbReference type="EMBL" id="CP026324">
    <property type="protein sequence ID" value="AUV79935.1"/>
    <property type="molecule type" value="Genomic_DNA"/>
</dbReference>
<dbReference type="EMBL" id="MUPB01000183">
    <property type="protein sequence ID" value="OOQ14879.1"/>
    <property type="molecule type" value="Genomic_DNA"/>
</dbReference>
<evidence type="ECO:0000256" key="7">
    <source>
        <dbReference type="ARBA" id="ARBA00046740"/>
    </source>
</evidence>
<reference evidence="57 58" key="12">
    <citation type="submission" date="2018-06" db="EMBL/GenBank/DDBJ databases">
        <authorList>
            <consortium name="Pathogen Informatics"/>
            <person name="Doyle S."/>
        </authorList>
    </citation>
    <scope>NUCLEOTIDE SEQUENCE [LARGE SCALE GENOMIC DNA]</scope>
    <source>
        <strain evidence="44 57">NCTC13094</strain>
        <strain evidence="43 58">NCTC13338</strain>
    </source>
</reference>
<dbReference type="Proteomes" id="UP000244660">
    <property type="component" value="Unassembled WGS sequence"/>
</dbReference>
<reference evidence="38" key="15">
    <citation type="submission" date="2018-11" db="EMBL/GenBank/DDBJ databases">
        <authorList>
            <person name="Gutierrez A.J."/>
            <person name="Bravo M."/>
        </authorList>
    </citation>
    <scope>NUCLEOTIDE SEQUENCE</scope>
    <source>
        <strain evidence="38">1057</strain>
    </source>
</reference>
<evidence type="ECO:0000313" key="12">
    <source>
        <dbReference type="EMBL" id="BBI22423.1"/>
    </source>
</evidence>
<evidence type="ECO:0000313" key="37">
    <source>
        <dbReference type="EMBL" id="RKV57783.1"/>
    </source>
</evidence>
<evidence type="ECO:0000313" key="19">
    <source>
        <dbReference type="EMBL" id="OOQ14879.1"/>
    </source>
</evidence>
<reference evidence="11 54" key="10">
    <citation type="submission" date="2018-02" db="EMBL/GenBank/DDBJ databases">
        <title>N4-cytosine DNA methylation regulates transcription and pathogenesis in Helicobacter pylori.</title>
        <authorList>
            <person name="Kumar S."/>
            <person name="Karmakar B.C."/>
            <person name="Nagarajan D."/>
            <person name="Mukhopadhyay A.K."/>
            <person name="Rao D.N."/>
        </authorList>
    </citation>
    <scope>NUCLEOTIDE SEQUENCE [LARGE SCALE GENOMIC DNA]</scope>
    <source>
        <strain evidence="11 54">26695-dRdM2</strain>
    </source>
</reference>
<evidence type="ECO:0000313" key="74">
    <source>
        <dbReference type="Proteomes" id="UP000470837"/>
    </source>
</evidence>
<evidence type="ECO:0000313" key="36">
    <source>
        <dbReference type="EMBL" id="RKV30086.1"/>
    </source>
</evidence>
<proteinExistence type="inferred from homology"/>
<evidence type="ECO:0000313" key="10">
    <source>
        <dbReference type="EMBL" id="ANH47333.1"/>
    </source>
</evidence>
<reference evidence="68 69" key="5">
    <citation type="journal article" date="2017" name="Front. Cell. Infect. Microbiol.">
        <title>Whole Genome Sequence and Phylogenetic Analysis Show Helicobacter pylori Strains from Latin America Have Followed a Unique Evolution Pathway.</title>
        <authorList>
            <person name="Munoz-Ramirez Z.Y."/>
            <person name="Mendez-Tenorio A."/>
            <person name="Kato I."/>
            <person name="Bravo M.M."/>
            <person name="Rizzato C."/>
            <person name="Thorell K."/>
            <person name="Torres R.C."/>
            <person name="Aviles-Jimenez F."/>
            <person name="Camorlinga M."/>
            <person name="Canzian F."/>
            <person name="Torres J."/>
        </authorList>
    </citation>
    <scope>NUCLEOTIDE SEQUENCE [LARGE SCALE GENOMIC DNA]</scope>
    <source>
        <strain evidence="18 68">CC26084</strain>
        <strain evidence="19 69">CG22371</strain>
        <strain evidence="22 70">CM22347</strain>
        <strain evidence="23 71">CM22351</strain>
    </source>
</reference>